<sequence>MVIYHKSFDQCWVVQSFKWLILIQPINVHTNTSNTKYRVYFVLAR</sequence>
<accession>A0A0K2TZW9</accession>
<dbReference type="AlphaFoldDB" id="A0A0K2TZW9"/>
<reference evidence="1" key="1">
    <citation type="submission" date="2014-05" db="EMBL/GenBank/DDBJ databases">
        <authorList>
            <person name="Chronopoulou M."/>
        </authorList>
    </citation>
    <scope>NUCLEOTIDE SEQUENCE</scope>
    <source>
        <tissue evidence="1">Whole organism</tissue>
    </source>
</reference>
<organism evidence="1">
    <name type="scientific">Lepeophtheirus salmonis</name>
    <name type="common">Salmon louse</name>
    <name type="synonym">Caligus salmonis</name>
    <dbReference type="NCBI Taxonomy" id="72036"/>
    <lineage>
        <taxon>Eukaryota</taxon>
        <taxon>Metazoa</taxon>
        <taxon>Ecdysozoa</taxon>
        <taxon>Arthropoda</taxon>
        <taxon>Crustacea</taxon>
        <taxon>Multicrustacea</taxon>
        <taxon>Hexanauplia</taxon>
        <taxon>Copepoda</taxon>
        <taxon>Siphonostomatoida</taxon>
        <taxon>Caligidae</taxon>
        <taxon>Lepeophtheirus</taxon>
    </lineage>
</organism>
<dbReference type="EMBL" id="HACA01014182">
    <property type="protein sequence ID" value="CDW31543.1"/>
    <property type="molecule type" value="Transcribed_RNA"/>
</dbReference>
<evidence type="ECO:0000313" key="1">
    <source>
        <dbReference type="EMBL" id="CDW31543.1"/>
    </source>
</evidence>
<proteinExistence type="predicted"/>
<protein>
    <submittedName>
        <fullName evidence="1">Uncharacterized protein</fullName>
    </submittedName>
</protein>
<name>A0A0K2TZW9_LEPSM</name>